<comment type="similarity">
    <text evidence="12">In the N-terminal section; belongs to the HesA/MoeB/ThiF family. UBA4 subfamily.</text>
</comment>
<gene>
    <name evidence="12" type="primary">UBA4</name>
    <name evidence="14" type="ORF">DASB73_006620</name>
</gene>
<evidence type="ECO:0000256" key="4">
    <source>
        <dbReference type="ARBA" id="ARBA00022694"/>
    </source>
</evidence>
<keyword evidence="6 12" id="KW-0479">Metal-binding</keyword>
<comment type="subcellular location">
    <subcellularLocation>
        <location evidence="1">Cytoplasm</location>
        <location evidence="1">Cytosol</location>
    </subcellularLocation>
</comment>
<dbReference type="GO" id="GO:0042292">
    <property type="term" value="F:URM1 activating enzyme activity"/>
    <property type="evidence" value="ECO:0007669"/>
    <property type="project" value="TreeGrafter"/>
</dbReference>
<evidence type="ECO:0000256" key="1">
    <source>
        <dbReference type="ARBA" id="ARBA00004514"/>
    </source>
</evidence>
<dbReference type="InterPro" id="IPR036873">
    <property type="entry name" value="Rhodanese-like_dom_sf"/>
</dbReference>
<keyword evidence="5" id="KW-0548">Nucleotidyltransferase</keyword>
<evidence type="ECO:0000256" key="9">
    <source>
        <dbReference type="ARBA" id="ARBA00022833"/>
    </source>
</evidence>
<feature type="binding site" evidence="12">
    <location>
        <position position="173"/>
    </location>
    <ligand>
        <name>Zn(2+)</name>
        <dbReference type="ChEBI" id="CHEBI:29105"/>
    </ligand>
</feature>
<dbReference type="InterPro" id="IPR001763">
    <property type="entry name" value="Rhodanese-like_dom"/>
</dbReference>
<dbReference type="SMART" id="SM00450">
    <property type="entry name" value="RHOD"/>
    <property type="match status" value="1"/>
</dbReference>
<dbReference type="GO" id="GO:0002143">
    <property type="term" value="P:tRNA wobble position uridine thiolation"/>
    <property type="evidence" value="ECO:0007669"/>
    <property type="project" value="InterPro"/>
</dbReference>
<evidence type="ECO:0000256" key="5">
    <source>
        <dbReference type="ARBA" id="ARBA00022695"/>
    </source>
</evidence>
<evidence type="ECO:0000256" key="6">
    <source>
        <dbReference type="ARBA" id="ARBA00022723"/>
    </source>
</evidence>
<evidence type="ECO:0000256" key="8">
    <source>
        <dbReference type="ARBA" id="ARBA00022786"/>
    </source>
</evidence>
<keyword evidence="10 12" id="KW-0067">ATP-binding</keyword>
<dbReference type="PROSITE" id="PS50206">
    <property type="entry name" value="RHODANESE_3"/>
    <property type="match status" value="1"/>
</dbReference>
<dbReference type="SUPFAM" id="SSF69572">
    <property type="entry name" value="Activating enzymes of the ubiquitin-like proteins"/>
    <property type="match status" value="1"/>
</dbReference>
<comment type="caution">
    <text evidence="14">The sequence shown here is derived from an EMBL/GenBank/DDBJ whole genome shotgun (WGS) entry which is preliminary data.</text>
</comment>
<protein>
    <submittedName>
        <fullName evidence="14">Uba4 protein</fullName>
    </submittedName>
</protein>
<dbReference type="PANTHER" id="PTHR10953">
    <property type="entry name" value="UBIQUITIN-ACTIVATING ENZYME E1"/>
    <property type="match status" value="1"/>
</dbReference>
<feature type="binding site" evidence="12">
    <location>
        <position position="46"/>
    </location>
    <ligand>
        <name>ATP</name>
        <dbReference type="ChEBI" id="CHEBI:30616"/>
    </ligand>
</feature>
<keyword evidence="7 12" id="KW-0547">Nucleotide-binding</keyword>
<comment type="cofactor">
    <cofactor evidence="12">
        <name>Zn(2+)</name>
        <dbReference type="ChEBI" id="CHEBI:29105"/>
    </cofactor>
    <text evidence="12">Binds 1 zinc ion per subunit.</text>
</comment>
<feature type="active site" description="Glycyl thioester intermediate; for adenylyltransferase activity" evidence="12">
    <location>
        <position position="190"/>
    </location>
</feature>
<reference evidence="14 15" key="1">
    <citation type="journal article" date="2023" name="Elife">
        <title>Identification of key yeast species and microbe-microbe interactions impacting larval growth of Drosophila in the wild.</title>
        <authorList>
            <person name="Mure A."/>
            <person name="Sugiura Y."/>
            <person name="Maeda R."/>
            <person name="Honda K."/>
            <person name="Sakurai N."/>
            <person name="Takahashi Y."/>
            <person name="Watada M."/>
            <person name="Katoh T."/>
            <person name="Gotoh A."/>
            <person name="Gotoh Y."/>
            <person name="Taniguchi I."/>
            <person name="Nakamura K."/>
            <person name="Hayashi T."/>
            <person name="Katayama T."/>
            <person name="Uemura T."/>
            <person name="Hattori Y."/>
        </authorList>
    </citation>
    <scope>NUCLEOTIDE SEQUENCE [LARGE SCALE GENOMIC DNA]</scope>
    <source>
        <strain evidence="14 15">SB-73</strain>
    </source>
</reference>
<feature type="binding site" evidence="12">
    <location>
        <begin position="74"/>
        <end position="78"/>
    </location>
    <ligand>
        <name>ATP</name>
        <dbReference type="ChEBI" id="CHEBI:30616"/>
    </ligand>
</feature>
<keyword evidence="8" id="KW-0833">Ubl conjugation pathway</keyword>
<keyword evidence="11 12" id="KW-0511">Multifunctional enzyme</keyword>
<dbReference type="GO" id="GO:0032447">
    <property type="term" value="P:protein urmylation"/>
    <property type="evidence" value="ECO:0007669"/>
    <property type="project" value="TreeGrafter"/>
</dbReference>
<keyword evidence="3 12" id="KW-0808">Transferase</keyword>
<evidence type="ECO:0000313" key="14">
    <source>
        <dbReference type="EMBL" id="GMM49704.1"/>
    </source>
</evidence>
<accession>A0AAV5RDQ7</accession>
<comment type="caution">
    <text evidence="12">Lacks conserved residue(s) required for the propagation of feature annotation.</text>
</comment>
<dbReference type="GO" id="GO:0005524">
    <property type="term" value="F:ATP binding"/>
    <property type="evidence" value="ECO:0007669"/>
    <property type="project" value="UniProtKB-KW"/>
</dbReference>
<dbReference type="HAMAP" id="MF_03049">
    <property type="entry name" value="MOCS3_Uba4"/>
    <property type="match status" value="1"/>
</dbReference>
<evidence type="ECO:0000256" key="7">
    <source>
        <dbReference type="ARBA" id="ARBA00022741"/>
    </source>
</evidence>
<dbReference type="InterPro" id="IPR045886">
    <property type="entry name" value="ThiF/MoeB/HesA"/>
</dbReference>
<dbReference type="GO" id="GO:0070566">
    <property type="term" value="F:adenylyltransferase activity"/>
    <property type="evidence" value="ECO:0007669"/>
    <property type="project" value="InterPro"/>
</dbReference>
<dbReference type="Gene3D" id="3.40.50.720">
    <property type="entry name" value="NAD(P)-binding Rossmann-like Domain"/>
    <property type="match status" value="1"/>
</dbReference>
<dbReference type="GO" id="GO:0046872">
    <property type="term" value="F:metal ion binding"/>
    <property type="evidence" value="ECO:0007669"/>
    <property type="project" value="UniProtKB-KW"/>
</dbReference>
<evidence type="ECO:0000256" key="10">
    <source>
        <dbReference type="ARBA" id="ARBA00022840"/>
    </source>
</evidence>
<evidence type="ECO:0000256" key="2">
    <source>
        <dbReference type="ARBA" id="ARBA00022490"/>
    </source>
</evidence>
<name>A0AAV5RDQ7_STABA</name>
<keyword evidence="4 12" id="KW-0819">tRNA processing</keyword>
<dbReference type="InterPro" id="IPR035985">
    <property type="entry name" value="Ubiquitin-activating_enz"/>
</dbReference>
<feature type="binding site" evidence="12">
    <location>
        <position position="256"/>
    </location>
    <ligand>
        <name>Zn(2+)</name>
        <dbReference type="ChEBI" id="CHEBI:29105"/>
    </ligand>
</feature>
<dbReference type="GO" id="GO:0004792">
    <property type="term" value="F:thiosulfate-cyanide sulfurtransferase activity"/>
    <property type="evidence" value="ECO:0007669"/>
    <property type="project" value="TreeGrafter"/>
</dbReference>
<dbReference type="EMBL" id="BTGC01000003">
    <property type="protein sequence ID" value="GMM49704.1"/>
    <property type="molecule type" value="Genomic_DNA"/>
</dbReference>
<sequence>MNSDLSSGLELDEYSRYGRQMLVPEIGLEGQLSFKESKVIVIGAGGLGCPCIAYLAGAGIGQLAIVDPDVVETSNLHRQVLHSEEGLNKAESLRRFVSKLNPKIALDIYTCRLTTSNASIISKYDIVVDCTDNVAARYLINDICVLMNKPLVTASALRLEGQLTILNYKNGPCYRCLFPRPPAPELSTKCAESGVLGSVVGVLGTLQASQVLKLLLNNCPKNSNKDDAYQDSMILFSLFKFPQIKQVRIRPKQKDCQICSADPLIKTLDPSNYEFPVCAIPSPANIQRIKAEELKNIQNSYNENETLLIDCREPTQFGLCSLKNFLNIPYAAIQKARTKEELKDLLPSNAETKDIIVICRRGNDSILATEKLQDFGYKVKDVAGGLLSYSNDVDHTFPIY</sequence>
<dbReference type="InterPro" id="IPR000594">
    <property type="entry name" value="ThiF_NAD_FAD-bd"/>
</dbReference>
<comment type="pathway">
    <text evidence="12">tRNA modification; 5-methoxycarbonylmethyl-2-thiouridine-tRNA biosynthesis.</text>
</comment>
<evidence type="ECO:0000313" key="15">
    <source>
        <dbReference type="Proteomes" id="UP001362899"/>
    </source>
</evidence>
<keyword evidence="15" id="KW-1185">Reference proteome</keyword>
<feature type="binding site" evidence="12">
    <location>
        <position position="259"/>
    </location>
    <ligand>
        <name>Zn(2+)</name>
        <dbReference type="ChEBI" id="CHEBI:29105"/>
    </ligand>
</feature>
<dbReference type="Proteomes" id="UP001362899">
    <property type="component" value="Unassembled WGS sequence"/>
</dbReference>
<dbReference type="FunFam" id="3.40.50.720:FF:000033">
    <property type="entry name" value="Adenylyltransferase and sulfurtransferase MOCS3"/>
    <property type="match status" value="1"/>
</dbReference>
<keyword evidence="9 12" id="KW-0862">Zinc</keyword>
<dbReference type="AlphaFoldDB" id="A0AAV5RDQ7"/>
<evidence type="ECO:0000256" key="11">
    <source>
        <dbReference type="ARBA" id="ARBA00023268"/>
    </source>
</evidence>
<evidence type="ECO:0000259" key="13">
    <source>
        <dbReference type="PROSITE" id="PS50206"/>
    </source>
</evidence>
<feature type="binding site" evidence="12">
    <location>
        <position position="176"/>
    </location>
    <ligand>
        <name>Zn(2+)</name>
        <dbReference type="ChEBI" id="CHEBI:29105"/>
    </ligand>
</feature>
<dbReference type="Pfam" id="PF00581">
    <property type="entry name" value="Rhodanese"/>
    <property type="match status" value="1"/>
</dbReference>
<dbReference type="CDD" id="cd00757">
    <property type="entry name" value="ThiF_MoeB_HesA_family"/>
    <property type="match status" value="1"/>
</dbReference>
<dbReference type="GO" id="GO:0005829">
    <property type="term" value="C:cytosol"/>
    <property type="evidence" value="ECO:0007669"/>
    <property type="project" value="UniProtKB-SubCell"/>
</dbReference>
<dbReference type="PANTHER" id="PTHR10953:SF102">
    <property type="entry name" value="ADENYLYLTRANSFERASE AND SULFURTRANSFERASE MOCS3"/>
    <property type="match status" value="1"/>
</dbReference>
<organism evidence="14 15">
    <name type="scientific">Starmerella bacillaris</name>
    <name type="common">Yeast</name>
    <name type="synonym">Candida zemplinina</name>
    <dbReference type="NCBI Taxonomy" id="1247836"/>
    <lineage>
        <taxon>Eukaryota</taxon>
        <taxon>Fungi</taxon>
        <taxon>Dikarya</taxon>
        <taxon>Ascomycota</taxon>
        <taxon>Saccharomycotina</taxon>
        <taxon>Dipodascomycetes</taxon>
        <taxon>Dipodascales</taxon>
        <taxon>Trichomonascaceae</taxon>
        <taxon>Starmerella</taxon>
    </lineage>
</organism>
<proteinExistence type="inferred from homology"/>
<feature type="domain" description="Rhodanese" evidence="13">
    <location>
        <begin position="302"/>
        <end position="398"/>
    </location>
</feature>
<feature type="binding site" evidence="12">
    <location>
        <position position="67"/>
    </location>
    <ligand>
        <name>ATP</name>
        <dbReference type="ChEBI" id="CHEBI:30616"/>
    </ligand>
</feature>
<dbReference type="Pfam" id="PF00899">
    <property type="entry name" value="ThiF"/>
    <property type="match status" value="1"/>
</dbReference>
<feature type="active site" description="Cysteine persulfide intermediate; for sulfurtransferase activity" evidence="12">
    <location>
        <position position="359"/>
    </location>
</feature>
<dbReference type="InterPro" id="IPR028885">
    <property type="entry name" value="MOCS3/Uba4"/>
</dbReference>
<evidence type="ECO:0000256" key="3">
    <source>
        <dbReference type="ARBA" id="ARBA00022679"/>
    </source>
</evidence>
<dbReference type="Gene3D" id="3.40.250.10">
    <property type="entry name" value="Rhodanese-like domain"/>
    <property type="match status" value="1"/>
</dbReference>
<feature type="binding site" evidence="12">
    <location>
        <begin position="132"/>
        <end position="133"/>
    </location>
    <ligand>
        <name>ATP</name>
        <dbReference type="ChEBI" id="CHEBI:30616"/>
    </ligand>
</feature>
<keyword evidence="2 12" id="KW-0963">Cytoplasm</keyword>
<evidence type="ECO:0000256" key="12">
    <source>
        <dbReference type="HAMAP-Rule" id="MF_03049"/>
    </source>
</evidence>